<evidence type="ECO:0000313" key="9">
    <source>
        <dbReference type="EMBL" id="CAL1267275.1"/>
    </source>
</evidence>
<evidence type="ECO:0000256" key="7">
    <source>
        <dbReference type="ARBA" id="ARBA00023146"/>
    </source>
</evidence>
<dbReference type="InterPro" id="IPR004522">
    <property type="entry name" value="Asn-tRNA-ligase"/>
</dbReference>
<dbReference type="GO" id="GO:0003676">
    <property type="term" value="F:nucleic acid binding"/>
    <property type="evidence" value="ECO:0007669"/>
    <property type="project" value="InterPro"/>
</dbReference>
<accession>A0AAV1Z7F7</accession>
<evidence type="ECO:0000256" key="1">
    <source>
        <dbReference type="ARBA" id="ARBA00008226"/>
    </source>
</evidence>
<dbReference type="EC" id="6.1.1.22" evidence="2"/>
<dbReference type="PANTHER" id="PTHR22594">
    <property type="entry name" value="ASPARTYL/LYSYL-TRNA SYNTHETASE"/>
    <property type="match status" value="1"/>
</dbReference>
<keyword evidence="3" id="KW-0436">Ligase</keyword>
<dbReference type="SUPFAM" id="SSF50249">
    <property type="entry name" value="Nucleic acid-binding proteins"/>
    <property type="match status" value="1"/>
</dbReference>
<proteinExistence type="inferred from homology"/>
<dbReference type="NCBIfam" id="NF003037">
    <property type="entry name" value="PRK03932.1"/>
    <property type="match status" value="1"/>
</dbReference>
<dbReference type="NCBIfam" id="TIGR00457">
    <property type="entry name" value="asnS"/>
    <property type="match status" value="1"/>
</dbReference>
<keyword evidence="5" id="KW-0067">ATP-binding</keyword>
<dbReference type="InterPro" id="IPR004364">
    <property type="entry name" value="Aa-tRNA-synt_II"/>
</dbReference>
<dbReference type="InterPro" id="IPR045864">
    <property type="entry name" value="aa-tRNA-synth_II/BPL/LPL"/>
</dbReference>
<dbReference type="Gene3D" id="2.40.50.140">
    <property type="entry name" value="Nucleic acid-binding proteins"/>
    <property type="match status" value="1"/>
</dbReference>
<keyword evidence="10" id="KW-1185">Reference proteome</keyword>
<dbReference type="EMBL" id="CAXIEN010000027">
    <property type="protein sequence ID" value="CAL1267275.1"/>
    <property type="molecule type" value="Genomic_DNA"/>
</dbReference>
<dbReference type="Pfam" id="PF00152">
    <property type="entry name" value="tRNA-synt_2"/>
    <property type="match status" value="1"/>
</dbReference>
<dbReference type="Pfam" id="PF01336">
    <property type="entry name" value="tRNA_anti-codon"/>
    <property type="match status" value="1"/>
</dbReference>
<organism evidence="9 10">
    <name type="scientific">Larinioides sclopetarius</name>
    <dbReference type="NCBI Taxonomy" id="280406"/>
    <lineage>
        <taxon>Eukaryota</taxon>
        <taxon>Metazoa</taxon>
        <taxon>Ecdysozoa</taxon>
        <taxon>Arthropoda</taxon>
        <taxon>Chelicerata</taxon>
        <taxon>Arachnida</taxon>
        <taxon>Araneae</taxon>
        <taxon>Araneomorphae</taxon>
        <taxon>Entelegynae</taxon>
        <taxon>Araneoidea</taxon>
        <taxon>Araneidae</taxon>
        <taxon>Larinioides</taxon>
    </lineage>
</organism>
<keyword evidence="6" id="KW-0648">Protein biosynthesis</keyword>
<evidence type="ECO:0000256" key="4">
    <source>
        <dbReference type="ARBA" id="ARBA00022741"/>
    </source>
</evidence>
<comment type="caution">
    <text evidence="9">The sequence shown here is derived from an EMBL/GenBank/DDBJ whole genome shotgun (WGS) entry which is preliminary data.</text>
</comment>
<dbReference type="Gene3D" id="3.30.930.10">
    <property type="entry name" value="Bira Bifunctional Protein, Domain 2"/>
    <property type="match status" value="1"/>
</dbReference>
<sequence length="496" mass="56920">MLRSSYFMSAFSRRFCSVSSFTVKETLFKKPVNQKVVVQGWVQAVRKYKELFFVDLIDGTCLDRLQIVIDAHNVKPPNYGSSMKVQGSIVESSHAGQEIELIADSWETLGTCDEGYPFENHKKYSSEYIRQYPHLRPRTRRFSSILRIRNHASMAVHNFFQNEGFCFIHTPIITQNDCEGAGEVFTVEVKGKLADALLRTNAEVNTDNTRTDQSSNNDSELPISNVHDLAEKHFFGAPTFLTVSGQLHLESIACALTRVYNFGPTFRAEASRTRMHASEFQMIEAEIAFIEKVDELLKIVETCMKKVTDSIMENCSEEVKFIVKDIRDYDHYIKNFSSKPFVRMPYKDAISILQRNKESLKTPIEFGEDLATEHKQFIVKYCDNVPVFVSMFPSTIKPFYMKSDETDMACCFDLFASYGGEICGGSLREDNEEILKKKYSFEKHSDLSWYLDLRKYGTVPHGGFGIGFERLLQSILGISNIRDIIPFPRRKYDCKC</sequence>
<dbReference type="GO" id="GO:0005524">
    <property type="term" value="F:ATP binding"/>
    <property type="evidence" value="ECO:0007669"/>
    <property type="project" value="UniProtKB-KW"/>
</dbReference>
<dbReference type="Proteomes" id="UP001497382">
    <property type="component" value="Unassembled WGS sequence"/>
</dbReference>
<dbReference type="PANTHER" id="PTHR22594:SF34">
    <property type="entry name" value="ASPARAGINE--TRNA LIGASE, MITOCHONDRIAL-RELATED"/>
    <property type="match status" value="1"/>
</dbReference>
<gene>
    <name evidence="9" type="ORF">LARSCL_LOCUS3572</name>
</gene>
<dbReference type="PROSITE" id="PS50862">
    <property type="entry name" value="AA_TRNA_LIGASE_II"/>
    <property type="match status" value="1"/>
</dbReference>
<evidence type="ECO:0000259" key="8">
    <source>
        <dbReference type="PROSITE" id="PS50862"/>
    </source>
</evidence>
<keyword evidence="7" id="KW-0030">Aminoacyl-tRNA synthetase</keyword>
<dbReference type="InterPro" id="IPR002312">
    <property type="entry name" value="Asp/Asn-tRNA-synth_IIb"/>
</dbReference>
<dbReference type="PRINTS" id="PR01042">
    <property type="entry name" value="TRNASYNTHASP"/>
</dbReference>
<dbReference type="InterPro" id="IPR012340">
    <property type="entry name" value="NA-bd_OB-fold"/>
</dbReference>
<dbReference type="GO" id="GO:0004816">
    <property type="term" value="F:asparagine-tRNA ligase activity"/>
    <property type="evidence" value="ECO:0007669"/>
    <property type="project" value="UniProtKB-EC"/>
</dbReference>
<comment type="similarity">
    <text evidence="1">Belongs to the class-II aminoacyl-tRNA synthetase family.</text>
</comment>
<evidence type="ECO:0000256" key="2">
    <source>
        <dbReference type="ARBA" id="ARBA00012816"/>
    </source>
</evidence>
<evidence type="ECO:0000256" key="5">
    <source>
        <dbReference type="ARBA" id="ARBA00022840"/>
    </source>
</evidence>
<dbReference type="SUPFAM" id="SSF55681">
    <property type="entry name" value="Class II aaRS and biotin synthetases"/>
    <property type="match status" value="1"/>
</dbReference>
<dbReference type="CDD" id="cd04318">
    <property type="entry name" value="EcAsnRS_like_N"/>
    <property type="match status" value="1"/>
</dbReference>
<dbReference type="GO" id="GO:0005739">
    <property type="term" value="C:mitochondrion"/>
    <property type="evidence" value="ECO:0007669"/>
    <property type="project" value="TreeGrafter"/>
</dbReference>
<protein>
    <recommendedName>
        <fullName evidence="2">asparagine--tRNA ligase</fullName>
        <ecNumber evidence="2">6.1.1.22</ecNumber>
    </recommendedName>
</protein>
<evidence type="ECO:0000313" key="10">
    <source>
        <dbReference type="Proteomes" id="UP001497382"/>
    </source>
</evidence>
<dbReference type="InterPro" id="IPR006195">
    <property type="entry name" value="aa-tRNA-synth_II"/>
</dbReference>
<evidence type="ECO:0000256" key="3">
    <source>
        <dbReference type="ARBA" id="ARBA00022598"/>
    </source>
</evidence>
<reference evidence="9 10" key="1">
    <citation type="submission" date="2024-04" db="EMBL/GenBank/DDBJ databases">
        <authorList>
            <person name="Rising A."/>
            <person name="Reimegard J."/>
            <person name="Sonavane S."/>
            <person name="Akerstrom W."/>
            <person name="Nylinder S."/>
            <person name="Hedman E."/>
            <person name="Kallberg Y."/>
        </authorList>
    </citation>
    <scope>NUCLEOTIDE SEQUENCE [LARGE SCALE GENOMIC DNA]</scope>
</reference>
<dbReference type="InterPro" id="IPR004365">
    <property type="entry name" value="NA-bd_OB_tRNA"/>
</dbReference>
<feature type="domain" description="Aminoacyl-transfer RNA synthetases class-II family profile" evidence="8">
    <location>
        <begin position="146"/>
        <end position="486"/>
    </location>
</feature>
<evidence type="ECO:0000256" key="6">
    <source>
        <dbReference type="ARBA" id="ARBA00022917"/>
    </source>
</evidence>
<keyword evidence="4" id="KW-0547">Nucleotide-binding</keyword>
<dbReference type="GO" id="GO:0006421">
    <property type="term" value="P:asparaginyl-tRNA aminoacylation"/>
    <property type="evidence" value="ECO:0007669"/>
    <property type="project" value="InterPro"/>
</dbReference>
<dbReference type="AlphaFoldDB" id="A0AAV1Z7F7"/>
<name>A0AAV1Z7F7_9ARAC</name>